<evidence type="ECO:0000313" key="4">
    <source>
        <dbReference type="Proteomes" id="UP000006057"/>
    </source>
</evidence>
<keyword evidence="4" id="KW-1185">Reference proteome</keyword>
<dbReference type="AlphaFoldDB" id="I4BG58"/>
<accession>I4BG58</accession>
<dbReference type="KEGG" id="mcb:Mycch_1465"/>
<keyword evidence="2" id="KW-0732">Signal</keyword>
<dbReference type="PROSITE" id="PS51257">
    <property type="entry name" value="PROKAR_LIPOPROTEIN"/>
    <property type="match status" value="1"/>
</dbReference>
<gene>
    <name evidence="3" type="ordered locus">Mycch_1465</name>
</gene>
<proteinExistence type="predicted"/>
<feature type="region of interest" description="Disordered" evidence="1">
    <location>
        <begin position="32"/>
        <end position="88"/>
    </location>
</feature>
<dbReference type="EMBL" id="CP003053">
    <property type="protein sequence ID" value="AFM16265.1"/>
    <property type="molecule type" value="Genomic_DNA"/>
</dbReference>
<sequence length="116" mass="11968" precursor="true">MKFARTAAKAAVIAALGAGACGIGAGIAQADDHGWQPPWPGPGVNVGWPGNPLPPGHDGFPPPGHRGWHSEDNDDQGGHGRVWAPPPPPWAPWAPVIWDGNSQRWGVVVGGVFVGI</sequence>
<evidence type="ECO:0000313" key="3">
    <source>
        <dbReference type="EMBL" id="AFM16265.1"/>
    </source>
</evidence>
<dbReference type="HOGENOM" id="CLU_114508_0_0_11"/>
<protein>
    <submittedName>
        <fullName evidence="3">Uncharacterized protein</fullName>
    </submittedName>
</protein>
<feature type="compositionally biased region" description="Pro residues" evidence="1">
    <location>
        <begin position="51"/>
        <end position="64"/>
    </location>
</feature>
<feature type="chain" id="PRO_5003686646" evidence="2">
    <location>
        <begin position="31"/>
        <end position="116"/>
    </location>
</feature>
<reference evidence="3 4" key="1">
    <citation type="submission" date="2012-06" db="EMBL/GenBank/DDBJ databases">
        <title>Complete sequence of chromosome of Mycobacterium chubuense NBB4.</title>
        <authorList>
            <consortium name="US DOE Joint Genome Institute"/>
            <person name="Lucas S."/>
            <person name="Han J."/>
            <person name="Lapidus A."/>
            <person name="Cheng J.-F."/>
            <person name="Goodwin L."/>
            <person name="Pitluck S."/>
            <person name="Peters L."/>
            <person name="Mikhailova N."/>
            <person name="Teshima H."/>
            <person name="Detter J.C."/>
            <person name="Han C."/>
            <person name="Tapia R."/>
            <person name="Land M."/>
            <person name="Hauser L."/>
            <person name="Kyrpides N."/>
            <person name="Ivanova N."/>
            <person name="Pagani I."/>
            <person name="Mattes T."/>
            <person name="Holmes A."/>
            <person name="Rutledge P."/>
            <person name="Paulsen I."/>
            <person name="Coleman N."/>
            <person name="Woyke T."/>
        </authorList>
    </citation>
    <scope>NUCLEOTIDE SEQUENCE [LARGE SCALE GENOMIC DNA]</scope>
    <source>
        <strain evidence="3 4">NBB4</strain>
    </source>
</reference>
<feature type="signal peptide" evidence="2">
    <location>
        <begin position="1"/>
        <end position="30"/>
    </location>
</feature>
<dbReference type="Proteomes" id="UP000006057">
    <property type="component" value="Chromosome"/>
</dbReference>
<organism evidence="3 4">
    <name type="scientific">Mycolicibacterium chubuense (strain NBB4)</name>
    <name type="common">Mycobacterium chubuense</name>
    <dbReference type="NCBI Taxonomy" id="710421"/>
    <lineage>
        <taxon>Bacteria</taxon>
        <taxon>Bacillati</taxon>
        <taxon>Actinomycetota</taxon>
        <taxon>Actinomycetes</taxon>
        <taxon>Mycobacteriales</taxon>
        <taxon>Mycobacteriaceae</taxon>
        <taxon>Mycolicibacterium</taxon>
    </lineage>
</organism>
<evidence type="ECO:0000256" key="2">
    <source>
        <dbReference type="SAM" id="SignalP"/>
    </source>
</evidence>
<name>I4BG58_MYCCN</name>
<dbReference type="PATRIC" id="fig|710421.3.peg.1466"/>
<dbReference type="RefSeq" id="WP_014814746.1">
    <property type="nucleotide sequence ID" value="NC_018027.1"/>
</dbReference>
<evidence type="ECO:0000256" key="1">
    <source>
        <dbReference type="SAM" id="MobiDB-lite"/>
    </source>
</evidence>